<dbReference type="InterPro" id="IPR038494">
    <property type="entry name" value="IGPD_sf"/>
</dbReference>
<organism evidence="11">
    <name type="scientific">Rhodanobacter sp. FW102-FHT14D07</name>
    <dbReference type="NCBI Taxonomy" id="3351462"/>
    <lineage>
        <taxon>Bacteria</taxon>
        <taxon>Pseudomonadati</taxon>
        <taxon>Pseudomonadota</taxon>
        <taxon>Gammaproteobacteria</taxon>
        <taxon>Lysobacterales</taxon>
        <taxon>Rhodanobacteraceae</taxon>
        <taxon>Rhodanobacter</taxon>
    </lineage>
</organism>
<dbReference type="PANTHER" id="PTHR23133">
    <property type="entry name" value="IMIDAZOLEGLYCEROL-PHOSPHATE DEHYDRATASE HIS7"/>
    <property type="match status" value="1"/>
</dbReference>
<evidence type="ECO:0000256" key="5">
    <source>
        <dbReference type="ARBA" id="ARBA00022801"/>
    </source>
</evidence>
<evidence type="ECO:0000256" key="9">
    <source>
        <dbReference type="ARBA" id="ARBA00023268"/>
    </source>
</evidence>
<comment type="similarity">
    <text evidence="10">In the C-terminal section; belongs to the imidazoleglycerol-phosphate dehydratase family.</text>
</comment>
<evidence type="ECO:0000256" key="2">
    <source>
        <dbReference type="ARBA" id="ARBA00022490"/>
    </source>
</evidence>
<dbReference type="CDD" id="cd07914">
    <property type="entry name" value="IGPD"/>
    <property type="match status" value="1"/>
</dbReference>
<comment type="pathway">
    <text evidence="10">Amino-acid biosynthesis; L-histidine biosynthesis; L-histidine from 5-phospho-alpha-D-ribose 1-diphosphate: step 8/9.</text>
</comment>
<feature type="region of interest" description="Imidazoleglycerol-phosphate dehydratase" evidence="10">
    <location>
        <begin position="167"/>
        <end position="355"/>
    </location>
</feature>
<evidence type="ECO:0000256" key="1">
    <source>
        <dbReference type="ARBA" id="ARBA00005047"/>
    </source>
</evidence>
<dbReference type="AlphaFoldDB" id="A0AB74UY90"/>
<dbReference type="NCBIfam" id="NF002111">
    <property type="entry name" value="PRK00951.2-1"/>
    <property type="match status" value="1"/>
</dbReference>
<dbReference type="SUPFAM" id="SSF54211">
    <property type="entry name" value="Ribosomal protein S5 domain 2-like"/>
    <property type="match status" value="2"/>
</dbReference>
<evidence type="ECO:0000256" key="7">
    <source>
        <dbReference type="ARBA" id="ARBA00023102"/>
    </source>
</evidence>
<evidence type="ECO:0000256" key="3">
    <source>
        <dbReference type="ARBA" id="ARBA00022605"/>
    </source>
</evidence>
<keyword evidence="2 10" id="KW-0963">Cytoplasm</keyword>
<dbReference type="InterPro" id="IPR020565">
    <property type="entry name" value="ImidazoleglycerP_deHydtase_CS"/>
</dbReference>
<dbReference type="HAMAP" id="MF_01022">
    <property type="entry name" value="Bifunc_HisB"/>
    <property type="match status" value="1"/>
</dbReference>
<protein>
    <recommendedName>
        <fullName evidence="10">Histidine biosynthesis bifunctional protein HisB</fullName>
    </recommendedName>
    <domain>
        <recommendedName>
            <fullName evidence="10">Histidinol-phosphatase</fullName>
            <ecNumber evidence="10">3.1.3.15</ecNumber>
        </recommendedName>
    </domain>
    <domain>
        <recommendedName>
            <fullName evidence="10">Imidazoleglycerol-phosphate dehydratase</fullName>
            <shortName evidence="10">IGPD</shortName>
            <ecNumber evidence="10">4.2.1.19</ecNumber>
        </recommendedName>
    </domain>
</protein>
<evidence type="ECO:0000256" key="10">
    <source>
        <dbReference type="HAMAP-Rule" id="MF_01022"/>
    </source>
</evidence>
<dbReference type="Gene3D" id="3.30.230.40">
    <property type="entry name" value="Imidazole glycerol phosphate dehydratase, domain 1"/>
    <property type="match status" value="2"/>
</dbReference>
<evidence type="ECO:0000256" key="6">
    <source>
        <dbReference type="ARBA" id="ARBA00022842"/>
    </source>
</evidence>
<dbReference type="Pfam" id="PF00475">
    <property type="entry name" value="IGPD"/>
    <property type="match status" value="1"/>
</dbReference>
<dbReference type="Gene3D" id="3.40.50.1000">
    <property type="entry name" value="HAD superfamily/HAD-like"/>
    <property type="match status" value="1"/>
</dbReference>
<dbReference type="NCBIfam" id="NF002114">
    <property type="entry name" value="PRK00951.2-4"/>
    <property type="match status" value="1"/>
</dbReference>
<comment type="cofactor">
    <cofactor evidence="10">
        <name>Mg(2+)</name>
        <dbReference type="ChEBI" id="CHEBI:18420"/>
    </cofactor>
</comment>
<dbReference type="InterPro" id="IPR005954">
    <property type="entry name" value="HisB_N"/>
</dbReference>
<keyword evidence="4 10" id="KW-0479">Metal-binding</keyword>
<dbReference type="FunFam" id="3.30.230.40:FF:000003">
    <property type="entry name" value="Imidazoleglycerol-phosphate dehydratase HisB"/>
    <property type="match status" value="1"/>
</dbReference>
<comment type="caution">
    <text evidence="10">Lacks conserved residue(s) required for the propagation of feature annotation.</text>
</comment>
<feature type="active site" description="Nucleophile" evidence="10">
    <location>
        <position position="10"/>
    </location>
</feature>
<dbReference type="PROSITE" id="PS00954">
    <property type="entry name" value="IGP_DEHYDRATASE_1"/>
    <property type="match status" value="1"/>
</dbReference>
<dbReference type="Pfam" id="PF13242">
    <property type="entry name" value="Hydrolase_like"/>
    <property type="match status" value="1"/>
</dbReference>
<dbReference type="EC" id="3.1.3.15" evidence="10"/>
<dbReference type="GO" id="GO:0004424">
    <property type="term" value="F:imidazoleglycerol-phosphate dehydratase activity"/>
    <property type="evidence" value="ECO:0007669"/>
    <property type="project" value="UniProtKB-UniRule"/>
</dbReference>
<dbReference type="GO" id="GO:0046872">
    <property type="term" value="F:metal ion binding"/>
    <property type="evidence" value="ECO:0007669"/>
    <property type="project" value="UniProtKB-KW"/>
</dbReference>
<comment type="catalytic activity">
    <reaction evidence="10">
        <text>L-histidinol phosphate + H2O = L-histidinol + phosphate</text>
        <dbReference type="Rhea" id="RHEA:14465"/>
        <dbReference type="ChEBI" id="CHEBI:15377"/>
        <dbReference type="ChEBI" id="CHEBI:43474"/>
        <dbReference type="ChEBI" id="CHEBI:57699"/>
        <dbReference type="ChEBI" id="CHEBI:57980"/>
        <dbReference type="EC" id="3.1.3.15"/>
    </reaction>
</comment>
<name>A0AB74UY90_9GAMM</name>
<dbReference type="EC" id="4.2.1.19" evidence="10"/>
<dbReference type="InterPro" id="IPR036412">
    <property type="entry name" value="HAD-like_sf"/>
</dbReference>
<feature type="binding site" evidence="10">
    <location>
        <position position="10"/>
    </location>
    <ligand>
        <name>Mg(2+)</name>
        <dbReference type="ChEBI" id="CHEBI:18420"/>
    </ligand>
</feature>
<dbReference type="GO" id="GO:0000105">
    <property type="term" value="P:L-histidine biosynthetic process"/>
    <property type="evidence" value="ECO:0007669"/>
    <property type="project" value="UniProtKB-UniRule"/>
</dbReference>
<dbReference type="NCBIfam" id="NF003937">
    <property type="entry name" value="PRK05446.1"/>
    <property type="match status" value="1"/>
</dbReference>
<dbReference type="PANTHER" id="PTHR23133:SF2">
    <property type="entry name" value="IMIDAZOLEGLYCEROL-PHOSPHATE DEHYDRATASE"/>
    <property type="match status" value="1"/>
</dbReference>
<feature type="binding site" evidence="10">
    <location>
        <position position="130"/>
    </location>
    <ligand>
        <name>Mg(2+)</name>
        <dbReference type="ChEBI" id="CHEBI:18420"/>
    </ligand>
</feature>
<keyword evidence="7 10" id="KW-0368">Histidine biosynthesis</keyword>
<dbReference type="InterPro" id="IPR000807">
    <property type="entry name" value="ImidazoleglycerolP_deHydtase"/>
</dbReference>
<accession>A0AB74UY90</accession>
<keyword evidence="5 10" id="KW-0378">Hydrolase</keyword>
<feature type="binding site" evidence="10">
    <location>
        <position position="12"/>
    </location>
    <ligand>
        <name>Mg(2+)</name>
        <dbReference type="ChEBI" id="CHEBI:18420"/>
    </ligand>
</feature>
<dbReference type="NCBIfam" id="TIGR01662">
    <property type="entry name" value="HAD-SF-IIIA"/>
    <property type="match status" value="1"/>
</dbReference>
<keyword evidence="8 10" id="KW-0456">Lyase</keyword>
<proteinExistence type="inferred from homology"/>
<dbReference type="HAMAP" id="MF_00076">
    <property type="entry name" value="HisB"/>
    <property type="match status" value="1"/>
</dbReference>
<dbReference type="InterPro" id="IPR006549">
    <property type="entry name" value="HAD-SF_hydro_IIIA"/>
</dbReference>
<dbReference type="GO" id="GO:0004401">
    <property type="term" value="F:histidinol-phosphatase activity"/>
    <property type="evidence" value="ECO:0007669"/>
    <property type="project" value="UniProtKB-UniRule"/>
</dbReference>
<dbReference type="NCBIfam" id="TIGR01261">
    <property type="entry name" value="hisB_Nterm"/>
    <property type="match status" value="1"/>
</dbReference>
<feature type="region of interest" description="Histidinol-phosphatase" evidence="10">
    <location>
        <begin position="1"/>
        <end position="166"/>
    </location>
</feature>
<comment type="similarity">
    <text evidence="10">In the N-terminal section; belongs to the histidinol-phosphatase family.</text>
</comment>
<keyword evidence="3 10" id="KW-0028">Amino-acid biosynthesis</keyword>
<dbReference type="FunFam" id="3.30.230.40:FF:000001">
    <property type="entry name" value="Imidazoleglycerol-phosphate dehydratase HisB"/>
    <property type="match status" value="1"/>
</dbReference>
<sequence length="355" mass="38910">MTVRKILFVDRDGCLIEEPADEQVDSWEKLALLPGVIAALQRFVAAGYALVMVSNQDGLGTDSFPESDFRGPHELLLRILASQGIRFREVLIDRSLPHEGLDTRKPGVGMLRHYLADDGWSRAASAMVGDRETDLQLAANLGVRGFRVGPQGIGWEEVAHRLLDAPRTATVVRHTKETRITVKVDLDRATDPQVRTGLGFFDHMLEQIGKHGGLALELDCDGDTHIDEHHTIEDCALALGQALKQALGDKRGIGRYGFTLPMDEAQASAALDLSGRPYFVFEGSFPRERVGEVPTELVPHFFRSLCETLGANLHLAVRGDNAHHMVEACFKVVARALRQAIARSGSELPSTKGAL</sequence>
<comment type="subcellular location">
    <subcellularLocation>
        <location evidence="10">Cytoplasm</location>
    </subcellularLocation>
</comment>
<dbReference type="SUPFAM" id="SSF56784">
    <property type="entry name" value="HAD-like"/>
    <property type="match status" value="1"/>
</dbReference>
<keyword evidence="6 10" id="KW-0460">Magnesium</keyword>
<gene>
    <name evidence="10 11" type="primary">hisB</name>
    <name evidence="11" type="ORF">ACFYG5_05410</name>
</gene>
<dbReference type="InterPro" id="IPR023214">
    <property type="entry name" value="HAD_sf"/>
</dbReference>
<reference evidence="11" key="1">
    <citation type="submission" date="2024-10" db="EMBL/GenBank/DDBJ databases">
        <authorList>
            <person name="Lesea H.P."/>
            <person name="Kuehl J.V."/>
            <person name="Chandonia J.-M."/>
        </authorList>
    </citation>
    <scope>NUCLEOTIDE SEQUENCE</scope>
    <source>
        <strain evidence="11">FW102-FHT14D07</strain>
    </source>
</reference>
<evidence type="ECO:0000256" key="4">
    <source>
        <dbReference type="ARBA" id="ARBA00022723"/>
    </source>
</evidence>
<comment type="pathway">
    <text evidence="1 10">Amino-acid biosynthesis; L-histidine biosynthesis; L-histidine from 5-phospho-alpha-D-ribose 1-diphosphate: step 6/9.</text>
</comment>
<keyword evidence="9 10" id="KW-0511">Multifunctional enzyme</keyword>
<dbReference type="EMBL" id="CP170721">
    <property type="protein sequence ID" value="XIA19586.1"/>
    <property type="molecule type" value="Genomic_DNA"/>
</dbReference>
<feature type="active site" description="Proton donor" evidence="10">
    <location>
        <position position="12"/>
    </location>
</feature>
<dbReference type="InterPro" id="IPR020568">
    <property type="entry name" value="Ribosomal_Su5_D2-typ_SF"/>
</dbReference>
<evidence type="ECO:0000256" key="8">
    <source>
        <dbReference type="ARBA" id="ARBA00023239"/>
    </source>
</evidence>
<dbReference type="GO" id="GO:0005737">
    <property type="term" value="C:cytoplasm"/>
    <property type="evidence" value="ECO:0007669"/>
    <property type="project" value="UniProtKB-SubCell"/>
</dbReference>
<dbReference type="NCBIfam" id="TIGR01656">
    <property type="entry name" value="Histidinol-ppas"/>
    <property type="match status" value="1"/>
</dbReference>
<dbReference type="RefSeq" id="WP_395119003.1">
    <property type="nucleotide sequence ID" value="NZ_CP170721.1"/>
</dbReference>
<evidence type="ECO:0000313" key="11">
    <source>
        <dbReference type="EMBL" id="XIA19586.1"/>
    </source>
</evidence>
<comment type="catalytic activity">
    <reaction evidence="10">
        <text>D-erythro-1-(imidazol-4-yl)glycerol 3-phosphate = 3-(imidazol-4-yl)-2-oxopropyl phosphate + H2O</text>
        <dbReference type="Rhea" id="RHEA:11040"/>
        <dbReference type="ChEBI" id="CHEBI:15377"/>
        <dbReference type="ChEBI" id="CHEBI:57766"/>
        <dbReference type="ChEBI" id="CHEBI:58278"/>
        <dbReference type="EC" id="4.2.1.19"/>
    </reaction>
</comment>
<dbReference type="PROSITE" id="PS00955">
    <property type="entry name" value="IGP_DEHYDRATASE_2"/>
    <property type="match status" value="1"/>
</dbReference>
<dbReference type="InterPro" id="IPR020566">
    <property type="entry name" value="His_synth_bifunc_HisB"/>
</dbReference>
<dbReference type="InterPro" id="IPR006543">
    <property type="entry name" value="Histidinol-phos"/>
</dbReference>